<accession>A0A7V8JQV2</accession>
<organism evidence="2 3">
    <name type="scientific">Paracidovorax wautersii</name>
    <dbReference type="NCBI Taxonomy" id="1177982"/>
    <lineage>
        <taxon>Bacteria</taxon>
        <taxon>Pseudomonadati</taxon>
        <taxon>Pseudomonadota</taxon>
        <taxon>Betaproteobacteria</taxon>
        <taxon>Burkholderiales</taxon>
        <taxon>Comamonadaceae</taxon>
        <taxon>Paracidovorax</taxon>
    </lineage>
</organism>
<evidence type="ECO:0000313" key="2">
    <source>
        <dbReference type="EMBL" id="KAF1021709.1"/>
    </source>
</evidence>
<feature type="compositionally biased region" description="Low complexity" evidence="1">
    <location>
        <begin position="38"/>
        <end position="52"/>
    </location>
</feature>
<proteinExistence type="predicted"/>
<feature type="region of interest" description="Disordered" evidence="1">
    <location>
        <begin position="226"/>
        <end position="298"/>
    </location>
</feature>
<feature type="compositionally biased region" description="Low complexity" evidence="1">
    <location>
        <begin position="180"/>
        <end position="203"/>
    </location>
</feature>
<gene>
    <name evidence="2" type="ORF">GAK30_01609</name>
</gene>
<dbReference type="Proteomes" id="UP000461670">
    <property type="component" value="Unassembled WGS sequence"/>
</dbReference>
<feature type="region of interest" description="Disordered" evidence="1">
    <location>
        <begin position="158"/>
        <end position="203"/>
    </location>
</feature>
<feature type="region of interest" description="Disordered" evidence="1">
    <location>
        <begin position="1"/>
        <end position="52"/>
    </location>
</feature>
<comment type="caution">
    <text evidence="2">The sequence shown here is derived from an EMBL/GenBank/DDBJ whole genome shotgun (WGS) entry which is preliminary data.</text>
</comment>
<dbReference type="AlphaFoldDB" id="A0A7V8JQV2"/>
<reference evidence="3" key="1">
    <citation type="journal article" date="2020" name="MBio">
        <title>Horizontal gene transfer to a defensive symbiont with a reduced genome amongst a multipartite beetle microbiome.</title>
        <authorList>
            <person name="Waterworth S.C."/>
            <person name="Florez L.V."/>
            <person name="Rees E.R."/>
            <person name="Hertweck C."/>
            <person name="Kaltenpoth M."/>
            <person name="Kwan J.C."/>
        </authorList>
    </citation>
    <scope>NUCLEOTIDE SEQUENCE [LARGE SCALE GENOMIC DNA]</scope>
</reference>
<protein>
    <submittedName>
        <fullName evidence="2">Uncharacterized protein</fullName>
    </submittedName>
</protein>
<evidence type="ECO:0000313" key="3">
    <source>
        <dbReference type="Proteomes" id="UP000461670"/>
    </source>
</evidence>
<feature type="compositionally biased region" description="Low complexity" evidence="1">
    <location>
        <begin position="279"/>
        <end position="298"/>
    </location>
</feature>
<dbReference type="EMBL" id="WNDQ01000018">
    <property type="protein sequence ID" value="KAF1021709.1"/>
    <property type="molecule type" value="Genomic_DNA"/>
</dbReference>
<dbReference type="NCBIfam" id="NF043076">
    <property type="entry name" value="PHA_gran_PhaM"/>
    <property type="match status" value="1"/>
</dbReference>
<evidence type="ECO:0000256" key="1">
    <source>
        <dbReference type="SAM" id="MobiDB-lite"/>
    </source>
</evidence>
<dbReference type="InterPro" id="IPR050026">
    <property type="entry name" value="PHA_gran_PhaM_N"/>
</dbReference>
<name>A0A7V8JQV2_9BURK</name>
<feature type="compositionally biased region" description="Low complexity" evidence="1">
    <location>
        <begin position="253"/>
        <end position="272"/>
    </location>
</feature>
<sequence>MNPRQQRAAARPTVNAASDDARPTVNAASDDARPTVNAASDDASASGGASSPFGFGGAWPGLGQGFDFLQQLTRSATQQSQAAIPPMAQWLTPTLDTEQIERRISELKTVQFWLEQNTRGIAATVQALEVQKLTVESLRRMNLNFAELAETLGTVAAAPPASEPEPAHPAAEAPPPTEPPTRADAPDETPAAEPSDAPAPAAVPGAAEALAWWGALGQQFQAIAQQALRGTATEPPVDEPATPPARRARARKAPAASSTPAKAAKAAKPAAKPARKRSSAAPAPSKPTGAAAGKRAAR</sequence>